<keyword evidence="6" id="KW-1000">Mitochondrion outer membrane</keyword>
<dbReference type="CDD" id="cd07305">
    <property type="entry name" value="Porin3_Tom40"/>
    <property type="match status" value="1"/>
</dbReference>
<evidence type="ECO:0000256" key="11">
    <source>
        <dbReference type="ARBA" id="ARBA00023136"/>
    </source>
</evidence>
<keyword evidence="11" id="KW-0472">Membrane</keyword>
<keyword evidence="15" id="KW-1185">Reference proteome</keyword>
<evidence type="ECO:0000256" key="2">
    <source>
        <dbReference type="ARBA" id="ARBA00010510"/>
    </source>
</evidence>
<dbReference type="FunFam" id="2.40.160.10:FF:000009">
    <property type="entry name" value="Mitochondrial import receptor subunit TOM40"/>
    <property type="match status" value="1"/>
</dbReference>
<dbReference type="Proteomes" id="UP001166286">
    <property type="component" value="Unassembled WGS sequence"/>
</dbReference>
<evidence type="ECO:0000313" key="15">
    <source>
        <dbReference type="Proteomes" id="UP001166286"/>
    </source>
</evidence>
<keyword evidence="7" id="KW-0653">Protein transport</keyword>
<dbReference type="GO" id="GO:0015288">
    <property type="term" value="F:porin activity"/>
    <property type="evidence" value="ECO:0007669"/>
    <property type="project" value="UniProtKB-KW"/>
</dbReference>
<keyword evidence="3" id="KW-0813">Transport</keyword>
<dbReference type="GO" id="GO:0030150">
    <property type="term" value="P:protein import into mitochondrial matrix"/>
    <property type="evidence" value="ECO:0007669"/>
    <property type="project" value="InterPro"/>
</dbReference>
<dbReference type="Pfam" id="PF01459">
    <property type="entry name" value="Porin_3"/>
    <property type="match status" value="1"/>
</dbReference>
<keyword evidence="10" id="KW-0496">Mitochondrion</keyword>
<organism evidence="14 15">
    <name type="scientific">Cladonia borealis</name>
    <dbReference type="NCBI Taxonomy" id="184061"/>
    <lineage>
        <taxon>Eukaryota</taxon>
        <taxon>Fungi</taxon>
        <taxon>Dikarya</taxon>
        <taxon>Ascomycota</taxon>
        <taxon>Pezizomycotina</taxon>
        <taxon>Lecanoromycetes</taxon>
        <taxon>OSLEUM clade</taxon>
        <taxon>Lecanoromycetidae</taxon>
        <taxon>Lecanorales</taxon>
        <taxon>Lecanorineae</taxon>
        <taxon>Cladoniaceae</taxon>
        <taxon>Cladonia</taxon>
    </lineage>
</organism>
<dbReference type="AlphaFoldDB" id="A0AA39R2Y5"/>
<keyword evidence="4" id="KW-1134">Transmembrane beta strand</keyword>
<evidence type="ECO:0000256" key="12">
    <source>
        <dbReference type="ARBA" id="ARBA00053390"/>
    </source>
</evidence>
<sequence length="358" mass="38769">MGDAKMETFLPSYLQNNGLIKGIRDTYTSFSERRAALGLSNPGTVENVNREVQNNVFLSHFMFSGLRADISRPLSVSPLFQYSHSFSMGPQGQPPYGFSAIYGAPRVFLQGNLDNDGQLIAKANYQWASGFVTKCQTQIAPGQGQAMMHIDNEITGKDFSASLKTLNPSILEGSLTGILIGSYLQSITPSLAVGFETMWQRVAMNSGPETALSYVARYKGSDWVASAQLLQAQSAINTSYWRRLSDKVEAGVDLNLQFTPGMGGGGLMGGGLRKEGITTVGAKYDFRTSTFRAQLDSSGRLSCLLEKRILPPIQITFAGEMDHFKQTAKVGLAVSIEVASEEMMNQAGPDATPPSVPF</sequence>
<accession>A0AA39R2Y5</accession>
<evidence type="ECO:0000256" key="3">
    <source>
        <dbReference type="ARBA" id="ARBA00022448"/>
    </source>
</evidence>
<reference evidence="14" key="1">
    <citation type="submission" date="2023-03" db="EMBL/GenBank/DDBJ databases">
        <title>Complete genome of Cladonia borealis.</title>
        <authorList>
            <person name="Park H."/>
        </authorList>
    </citation>
    <scope>NUCLEOTIDE SEQUENCE</scope>
    <source>
        <strain evidence="14">ANT050790</strain>
    </source>
</reference>
<comment type="similarity">
    <text evidence="2">Belongs to the Tom40 family.</text>
</comment>
<protein>
    <recommendedName>
        <fullName evidence="13">Translocase of outer membrane 40 kDa subunit</fullName>
    </recommendedName>
</protein>
<proteinExistence type="inferred from homology"/>
<evidence type="ECO:0000256" key="7">
    <source>
        <dbReference type="ARBA" id="ARBA00022927"/>
    </source>
</evidence>
<dbReference type="GO" id="GO:0008320">
    <property type="term" value="F:protein transmembrane transporter activity"/>
    <property type="evidence" value="ECO:0007669"/>
    <property type="project" value="InterPro"/>
</dbReference>
<dbReference type="EMBL" id="JAFEKC020000009">
    <property type="protein sequence ID" value="KAK0512659.1"/>
    <property type="molecule type" value="Genomic_DNA"/>
</dbReference>
<comment type="subcellular location">
    <subcellularLocation>
        <location evidence="1">Mitochondrion outer membrane</location>
        <topology evidence="1">Multi-pass membrane protein</topology>
    </subcellularLocation>
</comment>
<keyword evidence="9" id="KW-0626">Porin</keyword>
<dbReference type="InterPro" id="IPR023614">
    <property type="entry name" value="Porin_dom_sf"/>
</dbReference>
<dbReference type="InterPro" id="IPR027246">
    <property type="entry name" value="Porin_Euk/Tom40"/>
</dbReference>
<evidence type="ECO:0000313" key="14">
    <source>
        <dbReference type="EMBL" id="KAK0512659.1"/>
    </source>
</evidence>
<evidence type="ECO:0000256" key="13">
    <source>
        <dbReference type="ARBA" id="ARBA00078731"/>
    </source>
</evidence>
<dbReference type="InterPro" id="IPR037930">
    <property type="entry name" value="Tom40"/>
</dbReference>
<comment type="caution">
    <text evidence="14">The sequence shown here is derived from an EMBL/GenBank/DDBJ whole genome shotgun (WGS) entry which is preliminary data.</text>
</comment>
<name>A0AA39R2Y5_9LECA</name>
<dbReference type="GO" id="GO:0006811">
    <property type="term" value="P:monoatomic ion transport"/>
    <property type="evidence" value="ECO:0007669"/>
    <property type="project" value="UniProtKB-KW"/>
</dbReference>
<gene>
    <name evidence="14" type="ORF">JMJ35_004676</name>
</gene>
<dbReference type="Gene3D" id="2.40.160.10">
    <property type="entry name" value="Porin"/>
    <property type="match status" value="1"/>
</dbReference>
<keyword evidence="5" id="KW-0812">Transmembrane</keyword>
<evidence type="ECO:0000256" key="9">
    <source>
        <dbReference type="ARBA" id="ARBA00023114"/>
    </source>
</evidence>
<evidence type="ECO:0000256" key="10">
    <source>
        <dbReference type="ARBA" id="ARBA00023128"/>
    </source>
</evidence>
<evidence type="ECO:0000256" key="8">
    <source>
        <dbReference type="ARBA" id="ARBA00023065"/>
    </source>
</evidence>
<dbReference type="GO" id="GO:0005741">
    <property type="term" value="C:mitochondrial outer membrane"/>
    <property type="evidence" value="ECO:0007669"/>
    <property type="project" value="UniProtKB-SubCell"/>
</dbReference>
<evidence type="ECO:0000256" key="6">
    <source>
        <dbReference type="ARBA" id="ARBA00022787"/>
    </source>
</evidence>
<evidence type="ECO:0000256" key="4">
    <source>
        <dbReference type="ARBA" id="ARBA00022452"/>
    </source>
</evidence>
<comment type="function">
    <text evidence="12">Channel-forming protein essential for import of protein precursors into mitochondria.</text>
</comment>
<keyword evidence="8" id="KW-0406">Ion transport</keyword>
<dbReference type="PANTHER" id="PTHR10802">
    <property type="entry name" value="MITOCHONDRIAL IMPORT RECEPTOR SUBUNIT TOM40"/>
    <property type="match status" value="1"/>
</dbReference>
<dbReference type="GO" id="GO:0046930">
    <property type="term" value="C:pore complex"/>
    <property type="evidence" value="ECO:0007669"/>
    <property type="project" value="UniProtKB-KW"/>
</dbReference>
<evidence type="ECO:0000256" key="1">
    <source>
        <dbReference type="ARBA" id="ARBA00004374"/>
    </source>
</evidence>
<evidence type="ECO:0000256" key="5">
    <source>
        <dbReference type="ARBA" id="ARBA00022692"/>
    </source>
</evidence>